<feature type="region of interest" description="Disordered" evidence="1">
    <location>
        <begin position="635"/>
        <end position="672"/>
    </location>
</feature>
<feature type="compositionally biased region" description="Acidic residues" evidence="1">
    <location>
        <begin position="659"/>
        <end position="672"/>
    </location>
</feature>
<evidence type="ECO:0000313" key="4">
    <source>
        <dbReference type="Proteomes" id="UP001362999"/>
    </source>
</evidence>
<proteinExistence type="predicted"/>
<keyword evidence="4" id="KW-1185">Reference proteome</keyword>
<gene>
    <name evidence="3" type="ORF">R3P38DRAFT_3215999</name>
    <name evidence="2" type="ORF">R3P38DRAFT_3244792</name>
</gene>
<feature type="region of interest" description="Disordered" evidence="1">
    <location>
        <begin position="274"/>
        <end position="293"/>
    </location>
</feature>
<evidence type="ECO:0000313" key="3">
    <source>
        <dbReference type="EMBL" id="KAK7001738.1"/>
    </source>
</evidence>
<feature type="region of interest" description="Disordered" evidence="1">
    <location>
        <begin position="350"/>
        <end position="369"/>
    </location>
</feature>
<feature type="region of interest" description="Disordered" evidence="1">
    <location>
        <begin position="538"/>
        <end position="606"/>
    </location>
</feature>
<dbReference type="EMBL" id="JAWWNJ010000081">
    <property type="protein sequence ID" value="KAK7001738.1"/>
    <property type="molecule type" value="Genomic_DNA"/>
</dbReference>
<feature type="compositionally biased region" description="Low complexity" evidence="1">
    <location>
        <begin position="548"/>
        <end position="558"/>
    </location>
</feature>
<reference evidence="2 4" key="1">
    <citation type="journal article" date="2024" name="J Genomics">
        <title>Draft genome sequencing and assembly of Favolaschia claudopus CIRM-BRFM 2984 isolated from oak limbs.</title>
        <authorList>
            <person name="Navarro D."/>
            <person name="Drula E."/>
            <person name="Chaduli D."/>
            <person name="Cazenave R."/>
            <person name="Ahrendt S."/>
            <person name="Wang J."/>
            <person name="Lipzen A."/>
            <person name="Daum C."/>
            <person name="Barry K."/>
            <person name="Grigoriev I.V."/>
            <person name="Favel A."/>
            <person name="Rosso M.N."/>
            <person name="Martin F."/>
        </authorList>
    </citation>
    <scope>NUCLEOTIDE SEQUENCE [LARGE SCALE GENOMIC DNA]</scope>
    <source>
        <strain evidence="2 4">CIRM-BRFM 2984</strain>
    </source>
</reference>
<protein>
    <recommendedName>
        <fullName evidence="5">Retrotransposon gag domain-containing protein</fullName>
    </recommendedName>
</protein>
<dbReference type="AlphaFoldDB" id="A0AAV9Z1T4"/>
<name>A0AAV9Z1T4_9AGAR</name>
<sequence>MGANGLPVLVDPLTGTRYEVSDDEAVPDIQAPSPTRPAVPTVDTEGTGGPTPSSPSSLTREDADNAPLTPEVLLASLIADVSTSPLSEPQLSRFSTLRGIMSLSRDPLLTTTGLVAGQRDHVRGLARSLRQLRNDVAERFVELSEEITTANQRMEVTLSNNLRVLRATGATDAQLAHLVIAVQAGRDQPLERVNLDAQLHEPPAQAVQLEELRPAVDRALPPRREGESHEDFLTRGNASLGHRVRAASSFANSAPTDTPGPRTNAPRVTRFVDERSPTPAVSRDTPPHMQRSTVGVGCGTVNPIGYNQSISGVLTERGRDGDTTPNVFELFLEEKAQQIHIMINRTLGQTIRAPPRPPKLPEPSKYKGEDDDTTFMTWLSRLCTWLQGSGLGGPDYEDSRIVYLKTSLESHAIEWFDTEVEPLTRPSEIDHNFEAIVCAMHRRFVTTATATRATREYEAVRYDESKGVEFLASELKRTALRMREPPADITLRQRFMRLLPAGVHNELIRRGLYTEYVEWDRWKNHARMWIEGQGMMRRDTRVPESSRPARTTTARATTKSVGKSTARGRVTPRSNAPIAARAGATAVNHSSSPTTMSKDKVGSNLNPAASRSNKTCFGCGLIGHIASDPVCPRYNESASTRPKNNAQIRAQRVVSSYSDDGEEEEELASDEDDTMGDVLLDDFPADHDHHETHDDNEHVVEETDPHEAPDLAELIDSAAPTEVRVGAMQYFAMRIDNDAPADREVIPGANEYSSSQPMRTAIMDTLVAVVGFSGLGHPEWDPAREDQERLDRNDHWDFECHDHDSLIHAAAWEGVLAIQPLILTSFTSGVLRTTVIDVEAESARISGYFSVLQQSITDIQALIDRREGAFNDLRHLPPLVDETRSRAGRIRRLATLASARTLDDMRVGLELLEHRLSR</sequence>
<dbReference type="EMBL" id="JAWWNJ010000244">
    <property type="protein sequence ID" value="KAK6967105.1"/>
    <property type="molecule type" value="Genomic_DNA"/>
</dbReference>
<evidence type="ECO:0008006" key="5">
    <source>
        <dbReference type="Google" id="ProtNLM"/>
    </source>
</evidence>
<evidence type="ECO:0000313" key="2">
    <source>
        <dbReference type="EMBL" id="KAK6967105.1"/>
    </source>
</evidence>
<comment type="caution">
    <text evidence="2">The sequence shown here is derived from an EMBL/GenBank/DDBJ whole genome shotgun (WGS) entry which is preliminary data.</text>
</comment>
<feature type="region of interest" description="Disordered" evidence="1">
    <location>
        <begin position="1"/>
        <end position="63"/>
    </location>
</feature>
<feature type="compositionally biased region" description="Polar residues" evidence="1">
    <location>
        <begin position="587"/>
        <end position="596"/>
    </location>
</feature>
<evidence type="ECO:0000256" key="1">
    <source>
        <dbReference type="SAM" id="MobiDB-lite"/>
    </source>
</evidence>
<dbReference type="Proteomes" id="UP001362999">
    <property type="component" value="Unassembled WGS sequence"/>
</dbReference>
<accession>A0AAV9Z1T4</accession>
<feature type="compositionally biased region" description="Polar residues" evidence="1">
    <location>
        <begin position="636"/>
        <end position="648"/>
    </location>
</feature>
<organism evidence="2 4">
    <name type="scientific">Favolaschia claudopus</name>
    <dbReference type="NCBI Taxonomy" id="2862362"/>
    <lineage>
        <taxon>Eukaryota</taxon>
        <taxon>Fungi</taxon>
        <taxon>Dikarya</taxon>
        <taxon>Basidiomycota</taxon>
        <taxon>Agaricomycotina</taxon>
        <taxon>Agaricomycetes</taxon>
        <taxon>Agaricomycetidae</taxon>
        <taxon>Agaricales</taxon>
        <taxon>Marasmiineae</taxon>
        <taxon>Mycenaceae</taxon>
        <taxon>Favolaschia</taxon>
    </lineage>
</organism>